<dbReference type="GO" id="GO:0016491">
    <property type="term" value="F:oxidoreductase activity"/>
    <property type="evidence" value="ECO:0007669"/>
    <property type="project" value="InterPro"/>
</dbReference>
<dbReference type="InterPro" id="IPR036249">
    <property type="entry name" value="Thioredoxin-like_sf"/>
</dbReference>
<dbReference type="Gene3D" id="3.40.30.10">
    <property type="entry name" value="Glutaredoxin"/>
    <property type="match status" value="1"/>
</dbReference>
<dbReference type="InterPro" id="IPR001853">
    <property type="entry name" value="DSBA-like_thioredoxin_dom"/>
</dbReference>
<dbReference type="EMBL" id="CAEZWJ010000008">
    <property type="protein sequence ID" value="CAB4648568.1"/>
    <property type="molecule type" value="Genomic_DNA"/>
</dbReference>
<organism evidence="2">
    <name type="scientific">freshwater metagenome</name>
    <dbReference type="NCBI Taxonomy" id="449393"/>
    <lineage>
        <taxon>unclassified sequences</taxon>
        <taxon>metagenomes</taxon>
        <taxon>ecological metagenomes</taxon>
    </lineage>
</organism>
<sequence length="199" mass="22560">MTRSFGLTFDYRCPFARLVHDHVVEGLRAGAEWDVTFLPFCLGQAHVEEGQLDMWDTPERDSGLLTLQLAISLRDQQKSAFLDYHQAMFNYRHVNGGSLHDRARITEIIESAGGNAAQAFADVESGRTLAVVREEHTKYVKSHQVWGTPTFIVEDKAVFVRLLDHAHGDTAAARRTIDRILDDIDWPILNEFKHTSVPM</sequence>
<proteinExistence type="predicted"/>
<reference evidence="2" key="1">
    <citation type="submission" date="2020-05" db="EMBL/GenBank/DDBJ databases">
        <authorList>
            <person name="Chiriac C."/>
            <person name="Salcher M."/>
            <person name="Ghai R."/>
            <person name="Kavagutti S V."/>
        </authorList>
    </citation>
    <scope>NUCLEOTIDE SEQUENCE</scope>
</reference>
<dbReference type="SUPFAM" id="SSF52833">
    <property type="entry name" value="Thioredoxin-like"/>
    <property type="match status" value="1"/>
</dbReference>
<dbReference type="AlphaFoldDB" id="A0A6J6KHH7"/>
<accession>A0A6J6KHH7</accession>
<gene>
    <name evidence="2" type="ORF">UFOPK2214_00422</name>
</gene>
<evidence type="ECO:0000313" key="2">
    <source>
        <dbReference type="EMBL" id="CAB4648568.1"/>
    </source>
</evidence>
<evidence type="ECO:0000259" key="1">
    <source>
        <dbReference type="Pfam" id="PF01323"/>
    </source>
</evidence>
<dbReference type="Pfam" id="PF01323">
    <property type="entry name" value="DSBA"/>
    <property type="match status" value="1"/>
</dbReference>
<name>A0A6J6KHH7_9ZZZZ</name>
<protein>
    <submittedName>
        <fullName evidence="2">Unannotated protein</fullName>
    </submittedName>
</protein>
<feature type="domain" description="DSBA-like thioredoxin" evidence="1">
    <location>
        <begin position="9"/>
        <end position="159"/>
    </location>
</feature>